<dbReference type="EMBL" id="KN832974">
    <property type="protein sequence ID" value="KIM89685.1"/>
    <property type="molecule type" value="Genomic_DNA"/>
</dbReference>
<dbReference type="OrthoDB" id="10267115at2759"/>
<dbReference type="PRINTS" id="PR00081">
    <property type="entry name" value="GDHRDH"/>
</dbReference>
<dbReference type="PANTHER" id="PTHR43550">
    <property type="entry name" value="3-KETODIHYDROSPHINGOSINE REDUCTASE"/>
    <property type="match status" value="1"/>
</dbReference>
<dbReference type="GO" id="GO:0006666">
    <property type="term" value="P:3-keto-sphinganine metabolic process"/>
    <property type="evidence" value="ECO:0007669"/>
    <property type="project" value="TreeGrafter"/>
</dbReference>
<reference evidence="2" key="2">
    <citation type="submission" date="2015-01" db="EMBL/GenBank/DDBJ databases">
        <title>Evolutionary Origins and Diversification of the Mycorrhizal Mutualists.</title>
        <authorList>
            <consortium name="DOE Joint Genome Institute"/>
            <consortium name="Mycorrhizal Genomics Consortium"/>
            <person name="Kohler A."/>
            <person name="Kuo A."/>
            <person name="Nagy L.G."/>
            <person name="Floudas D."/>
            <person name="Copeland A."/>
            <person name="Barry K.W."/>
            <person name="Cichocki N."/>
            <person name="Veneault-Fourrey C."/>
            <person name="LaButti K."/>
            <person name="Lindquist E.A."/>
            <person name="Lipzen A."/>
            <person name="Lundell T."/>
            <person name="Morin E."/>
            <person name="Murat C."/>
            <person name="Riley R."/>
            <person name="Ohm R."/>
            <person name="Sun H."/>
            <person name="Tunlid A."/>
            <person name="Henrissat B."/>
            <person name="Grigoriev I.V."/>
            <person name="Hibbett D.S."/>
            <person name="Martin F."/>
        </authorList>
    </citation>
    <scope>NUCLEOTIDE SEQUENCE [LARGE SCALE GENOMIC DNA]</scope>
    <source>
        <strain evidence="2">F 1598</strain>
    </source>
</reference>
<name>A0A0C3G0G9_PILCF</name>
<dbReference type="Proteomes" id="UP000054166">
    <property type="component" value="Unassembled WGS sequence"/>
</dbReference>
<dbReference type="SUPFAM" id="SSF51735">
    <property type="entry name" value="NAD(P)-binding Rossmann-fold domains"/>
    <property type="match status" value="1"/>
</dbReference>
<dbReference type="GO" id="GO:0005789">
    <property type="term" value="C:endoplasmic reticulum membrane"/>
    <property type="evidence" value="ECO:0007669"/>
    <property type="project" value="TreeGrafter"/>
</dbReference>
<organism evidence="1 2">
    <name type="scientific">Piloderma croceum (strain F 1598)</name>
    <dbReference type="NCBI Taxonomy" id="765440"/>
    <lineage>
        <taxon>Eukaryota</taxon>
        <taxon>Fungi</taxon>
        <taxon>Dikarya</taxon>
        <taxon>Basidiomycota</taxon>
        <taxon>Agaricomycotina</taxon>
        <taxon>Agaricomycetes</taxon>
        <taxon>Agaricomycetidae</taxon>
        <taxon>Atheliales</taxon>
        <taxon>Atheliaceae</taxon>
        <taxon>Piloderma</taxon>
    </lineage>
</organism>
<evidence type="ECO:0000313" key="2">
    <source>
        <dbReference type="Proteomes" id="UP000054166"/>
    </source>
</evidence>
<dbReference type="InParanoid" id="A0A0C3G0G9"/>
<reference evidence="1 2" key="1">
    <citation type="submission" date="2014-04" db="EMBL/GenBank/DDBJ databases">
        <authorList>
            <consortium name="DOE Joint Genome Institute"/>
            <person name="Kuo A."/>
            <person name="Tarkka M."/>
            <person name="Buscot F."/>
            <person name="Kohler A."/>
            <person name="Nagy L.G."/>
            <person name="Floudas D."/>
            <person name="Copeland A."/>
            <person name="Barry K.W."/>
            <person name="Cichocki N."/>
            <person name="Veneault-Fourrey C."/>
            <person name="LaButti K."/>
            <person name="Lindquist E.A."/>
            <person name="Lipzen A."/>
            <person name="Lundell T."/>
            <person name="Morin E."/>
            <person name="Murat C."/>
            <person name="Sun H."/>
            <person name="Tunlid A."/>
            <person name="Henrissat B."/>
            <person name="Grigoriev I.V."/>
            <person name="Hibbett D.S."/>
            <person name="Martin F."/>
            <person name="Nordberg H.P."/>
            <person name="Cantor M.N."/>
            <person name="Hua S.X."/>
        </authorList>
    </citation>
    <scope>NUCLEOTIDE SEQUENCE [LARGE SCALE GENOMIC DNA]</scope>
    <source>
        <strain evidence="1 2">F 1598</strain>
    </source>
</reference>
<gene>
    <name evidence="1" type="ORF">PILCRDRAFT_2006</name>
</gene>
<dbReference type="FunFam" id="3.40.50.720:FF:000468">
    <property type="entry name" value="Short-chain dehydrogenase, putative"/>
    <property type="match status" value="1"/>
</dbReference>
<dbReference type="InterPro" id="IPR002347">
    <property type="entry name" value="SDR_fam"/>
</dbReference>
<dbReference type="InterPro" id="IPR036291">
    <property type="entry name" value="NAD(P)-bd_dom_sf"/>
</dbReference>
<dbReference type="STRING" id="765440.A0A0C3G0G9"/>
<dbReference type="FunCoup" id="A0A0C3G0G9">
    <property type="interactions" value="122"/>
</dbReference>
<dbReference type="Gene3D" id="3.40.50.720">
    <property type="entry name" value="NAD(P)-binding Rossmann-like Domain"/>
    <property type="match status" value="1"/>
</dbReference>
<evidence type="ECO:0008006" key="3">
    <source>
        <dbReference type="Google" id="ProtNLM"/>
    </source>
</evidence>
<dbReference type="PANTHER" id="PTHR43550:SF3">
    <property type="entry name" value="3-KETODIHYDROSPHINGOSINE REDUCTASE"/>
    <property type="match status" value="1"/>
</dbReference>
<dbReference type="GO" id="GO:0047560">
    <property type="term" value="F:3-dehydrosphinganine reductase activity"/>
    <property type="evidence" value="ECO:0007669"/>
    <property type="project" value="TreeGrafter"/>
</dbReference>
<dbReference type="HOGENOM" id="CLU_010194_3_0_1"/>
<evidence type="ECO:0000313" key="1">
    <source>
        <dbReference type="EMBL" id="KIM89685.1"/>
    </source>
</evidence>
<accession>A0A0C3G0G9</accession>
<dbReference type="AlphaFoldDB" id="A0A0C3G0G9"/>
<dbReference type="Pfam" id="PF00106">
    <property type="entry name" value="adh_short"/>
    <property type="match status" value="1"/>
</dbReference>
<proteinExistence type="predicted"/>
<keyword evidence="2" id="KW-1185">Reference proteome</keyword>
<protein>
    <recommendedName>
        <fullName evidence="3">3-ketodihydrosphingosine reductase TSC10</fullName>
    </recommendedName>
</protein>
<dbReference type="GO" id="GO:0030148">
    <property type="term" value="P:sphingolipid biosynthetic process"/>
    <property type="evidence" value="ECO:0007669"/>
    <property type="project" value="TreeGrafter"/>
</dbReference>
<sequence>MFFNKGWDPKGLHVYITGGSTGLGLALAKLLTQKGAHISIVARDQGKLDRAINELQTVRQNPEQILKAYSFSLNNAADSAAALKTVCDAHGGTAPDAVFACAGSSKPMFFVEMSEQDMTEGMTAGYWVQAWTAFAAAKHMARQKRKGKIVLVSSTLGYMSFVGWASYSPAKHALRALADTLHSELLLYGIDVHIFFPPTMETAGYETENLTKPKITKRIEEADEGLTPEQAALGMFRGVERGEAHITVDLITSLFRASTRGSAPKNNWILDAIYDSIAFIATPIWKSSVDKKVVAHRDEHRAYLEQNGFFGDK</sequence>